<keyword evidence="1" id="KW-0472">Membrane</keyword>
<evidence type="ECO:0000313" key="2">
    <source>
        <dbReference type="EMBL" id="AFC99009.1"/>
    </source>
</evidence>
<dbReference type="KEGG" id="mez:Mtc_0238"/>
<dbReference type="EMBL" id="CP003243">
    <property type="protein sequence ID" value="AFC99009.1"/>
    <property type="molecule type" value="Genomic_DNA"/>
</dbReference>
<sequence length="249" mass="26732">MCQPYSDNSAVSETLGYILIFMIVVSCIAIILVIGNGVLDNAKSQNNFKGIEQGFMVVSSDLKQVALEGTPLKTTKIHLEGGSITANSSTNEIKVTYNGNTYNNKTGNITFRSSTSSGVIAIENGGLWEKYDITGSGIMVLKPRIFNISDTNTLVLNIIRLNATGSSIGGSATVSITLQDQGTNVYPYSAPSPSDAEITLNTAYPQAWARFMEDNGAYISGLDDHSFTARFTKISKLIIIEHNVGVTLN</sequence>
<dbReference type="STRING" id="1041930.Mtc_0238"/>
<accession>H8I8F6</accession>
<keyword evidence="1" id="KW-0812">Transmembrane</keyword>
<dbReference type="GeneID" id="11970117"/>
<feature type="transmembrane region" description="Helical" evidence="1">
    <location>
        <begin position="15"/>
        <end position="39"/>
    </location>
</feature>
<dbReference type="OrthoDB" id="118051at2157"/>
<dbReference type="RefSeq" id="WP_014404848.1">
    <property type="nucleotide sequence ID" value="NC_017034.1"/>
</dbReference>
<gene>
    <name evidence="2" type="ordered locus">Mtc_0238</name>
</gene>
<organism evidence="2 3">
    <name type="scientific">Methanocella conradii (strain DSM 24694 / JCM 17849 / CGMCC 1.5162 / HZ254)</name>
    <dbReference type="NCBI Taxonomy" id="1041930"/>
    <lineage>
        <taxon>Archaea</taxon>
        <taxon>Methanobacteriati</taxon>
        <taxon>Methanobacteriota</taxon>
        <taxon>Stenosarchaea group</taxon>
        <taxon>Methanomicrobia</taxon>
        <taxon>Methanocellales</taxon>
        <taxon>Methanocellaceae</taxon>
        <taxon>Methanocella</taxon>
    </lineage>
</organism>
<dbReference type="eggNOG" id="arCOG02911">
    <property type="taxonomic scope" value="Archaea"/>
</dbReference>
<keyword evidence="1" id="KW-1133">Transmembrane helix</keyword>
<dbReference type="InterPro" id="IPR055713">
    <property type="entry name" value="DUF7289"/>
</dbReference>
<dbReference type="HOGENOM" id="CLU_1113862_0_0_2"/>
<reference evidence="2 3" key="1">
    <citation type="journal article" date="2012" name="J. Bacteriol.">
        <title>Complete genome sequence of a thermophilic methanogen, Methanocella conradii HZ254, isolated from Chinese rice field soil.</title>
        <authorList>
            <person name="Lu Z."/>
            <person name="Lu Y."/>
        </authorList>
    </citation>
    <scope>NUCLEOTIDE SEQUENCE [LARGE SCALE GENOMIC DNA]</scope>
    <source>
        <strain evidence="3">DSM 24694 / JCM 17849 / CGMCC 1.5162 / HZ254</strain>
    </source>
</reference>
<protein>
    <submittedName>
        <fullName evidence="2">Uncharacterized protein</fullName>
    </submittedName>
</protein>
<dbReference type="Proteomes" id="UP000005233">
    <property type="component" value="Chromosome"/>
</dbReference>
<proteinExistence type="predicted"/>
<dbReference type="Pfam" id="PF23960">
    <property type="entry name" value="DUF7289"/>
    <property type="match status" value="1"/>
</dbReference>
<dbReference type="AlphaFoldDB" id="H8I8F6"/>
<evidence type="ECO:0000313" key="3">
    <source>
        <dbReference type="Proteomes" id="UP000005233"/>
    </source>
</evidence>
<name>H8I8F6_METCZ</name>
<keyword evidence="3" id="KW-1185">Reference proteome</keyword>
<evidence type="ECO:0000256" key="1">
    <source>
        <dbReference type="SAM" id="Phobius"/>
    </source>
</evidence>